<sequence>MAEDLETDIGSLTLSHASGSPPGRSLSLKSPSSPDLPHKKFVQPRRLSRNNTLPRMPSSSHKRTVSMDGLAMEPEKVVKLRRWVQGLVIVDFDLDVGPKICSVYPPLDLLPSEAENIAFSSFPDSTQFEEGAQVHSFRIRLQDRHDADPEQVPAFDAARPVANDGFVYGFSYFSQRRDASSRRGYQQRSLVFLTQLPYPALFHALLIKLGPTFVAHGGPMLESACHNIANWPDPCPGVSVELGFLGSVLNVEIPHTDDAQQGSASITPADRKHQLAGRGPPVLVSHAPSEPPILTLFEACFSHLWSIWECLVLCEPILIFGASPAITSQAVWWLRDLIRPIPFAGDFRPFFTIHDAEHATLVNPQPPRAGILLGVTNPFFERACKHWPHLLALGRSPHKKSRREREKDNLGGPGPAPGWTTHTHRRYVSRDRTLLKRLEDACNMNDDNPRRAEIMREASAALREHFSARTAALLVPLQRYLQSLIPKPSESASARAASPLSGASLSSTSLSTASSASLPRVANTPPPSRLAAVRAEAGVGEGSVGTAGLRLKPFSERAFLASLATHGAALPFKSNTRRQEFYTRWLRTPAFGLWLARQEEAVGKVLNGETRGRA</sequence>
<dbReference type="HOGENOM" id="CLU_017013_0_0_1"/>
<keyword evidence="5" id="KW-1185">Reference proteome</keyword>
<dbReference type="STRING" id="914234.M2R5B6"/>
<evidence type="ECO:0000313" key="4">
    <source>
        <dbReference type="EMBL" id="EMD34101.1"/>
    </source>
</evidence>
<feature type="region of interest" description="Disordered" evidence="2">
    <location>
        <begin position="1"/>
        <end position="65"/>
    </location>
</feature>
<dbReference type="PANTHER" id="PTHR13677:SF0">
    <property type="entry name" value="LD41638P"/>
    <property type="match status" value="1"/>
</dbReference>
<dbReference type="EMBL" id="KB445804">
    <property type="protein sequence ID" value="EMD34101.1"/>
    <property type="molecule type" value="Genomic_DNA"/>
</dbReference>
<name>M2R5B6_CERS8</name>
<feature type="domain" description="UDENN" evidence="3">
    <location>
        <begin position="85"/>
        <end position="607"/>
    </location>
</feature>
<organism evidence="4 5">
    <name type="scientific">Ceriporiopsis subvermispora (strain B)</name>
    <name type="common">White-rot fungus</name>
    <name type="synonym">Gelatoporia subvermispora</name>
    <dbReference type="NCBI Taxonomy" id="914234"/>
    <lineage>
        <taxon>Eukaryota</taxon>
        <taxon>Fungi</taxon>
        <taxon>Dikarya</taxon>
        <taxon>Basidiomycota</taxon>
        <taxon>Agaricomycotina</taxon>
        <taxon>Agaricomycetes</taxon>
        <taxon>Polyporales</taxon>
        <taxon>Gelatoporiaceae</taxon>
        <taxon>Gelatoporia</taxon>
    </lineage>
</organism>
<dbReference type="AlphaFoldDB" id="M2R5B6"/>
<dbReference type="InterPro" id="IPR024224">
    <property type="entry name" value="DENND6"/>
</dbReference>
<evidence type="ECO:0000313" key="5">
    <source>
        <dbReference type="Proteomes" id="UP000016930"/>
    </source>
</evidence>
<dbReference type="GO" id="GO:0055037">
    <property type="term" value="C:recycling endosome"/>
    <property type="evidence" value="ECO:0007669"/>
    <property type="project" value="TreeGrafter"/>
</dbReference>
<evidence type="ECO:0000259" key="3">
    <source>
        <dbReference type="PROSITE" id="PS50211"/>
    </source>
</evidence>
<dbReference type="PANTHER" id="PTHR13677">
    <property type="entry name" value="LD41638P"/>
    <property type="match status" value="1"/>
</dbReference>
<feature type="compositionally biased region" description="Low complexity" evidence="2">
    <location>
        <begin position="18"/>
        <end position="35"/>
    </location>
</feature>
<reference evidence="4 5" key="1">
    <citation type="journal article" date="2012" name="Proc. Natl. Acad. Sci. U.S.A.">
        <title>Comparative genomics of Ceriporiopsis subvermispora and Phanerochaete chrysosporium provide insight into selective ligninolysis.</title>
        <authorList>
            <person name="Fernandez-Fueyo E."/>
            <person name="Ruiz-Duenas F.J."/>
            <person name="Ferreira P."/>
            <person name="Floudas D."/>
            <person name="Hibbett D.S."/>
            <person name="Canessa P."/>
            <person name="Larrondo L.F."/>
            <person name="James T.Y."/>
            <person name="Seelenfreund D."/>
            <person name="Lobos S."/>
            <person name="Polanco R."/>
            <person name="Tello M."/>
            <person name="Honda Y."/>
            <person name="Watanabe T."/>
            <person name="Watanabe T."/>
            <person name="Ryu J.S."/>
            <person name="Kubicek C.P."/>
            <person name="Schmoll M."/>
            <person name="Gaskell J."/>
            <person name="Hammel K.E."/>
            <person name="St John F.J."/>
            <person name="Vanden Wymelenberg A."/>
            <person name="Sabat G."/>
            <person name="Splinter BonDurant S."/>
            <person name="Syed K."/>
            <person name="Yadav J.S."/>
            <person name="Doddapaneni H."/>
            <person name="Subramanian V."/>
            <person name="Lavin J.L."/>
            <person name="Oguiza J.A."/>
            <person name="Perez G."/>
            <person name="Pisabarro A.G."/>
            <person name="Ramirez L."/>
            <person name="Santoyo F."/>
            <person name="Master E."/>
            <person name="Coutinho P.M."/>
            <person name="Henrissat B."/>
            <person name="Lombard V."/>
            <person name="Magnuson J.K."/>
            <person name="Kuees U."/>
            <person name="Hori C."/>
            <person name="Igarashi K."/>
            <person name="Samejima M."/>
            <person name="Held B.W."/>
            <person name="Barry K.W."/>
            <person name="LaButti K.M."/>
            <person name="Lapidus A."/>
            <person name="Lindquist E.A."/>
            <person name="Lucas S.M."/>
            <person name="Riley R."/>
            <person name="Salamov A.A."/>
            <person name="Hoffmeister D."/>
            <person name="Schwenk D."/>
            <person name="Hadar Y."/>
            <person name="Yarden O."/>
            <person name="de Vries R.P."/>
            <person name="Wiebenga A."/>
            <person name="Stenlid J."/>
            <person name="Eastwood D."/>
            <person name="Grigoriev I.V."/>
            <person name="Berka R.M."/>
            <person name="Blanchette R.A."/>
            <person name="Kersten P."/>
            <person name="Martinez A.T."/>
            <person name="Vicuna R."/>
            <person name="Cullen D."/>
        </authorList>
    </citation>
    <scope>NUCLEOTIDE SEQUENCE [LARGE SCALE GENOMIC DNA]</scope>
    <source>
        <strain evidence="4 5">B</strain>
    </source>
</reference>
<feature type="compositionally biased region" description="Polar residues" evidence="2">
    <location>
        <begin position="49"/>
        <end position="59"/>
    </location>
</feature>
<proteinExistence type="inferred from homology"/>
<dbReference type="InterPro" id="IPR037516">
    <property type="entry name" value="Tripartite_DENN"/>
</dbReference>
<feature type="compositionally biased region" description="Basic residues" evidence="2">
    <location>
        <begin position="39"/>
        <end position="48"/>
    </location>
</feature>
<evidence type="ECO:0000256" key="2">
    <source>
        <dbReference type="SAM" id="MobiDB-lite"/>
    </source>
</evidence>
<dbReference type="GO" id="GO:0005085">
    <property type="term" value="F:guanyl-nucleotide exchange factor activity"/>
    <property type="evidence" value="ECO:0007669"/>
    <property type="project" value="InterPro"/>
</dbReference>
<dbReference type="OrthoDB" id="10265409at2759"/>
<dbReference type="Proteomes" id="UP000016930">
    <property type="component" value="Unassembled WGS sequence"/>
</dbReference>
<feature type="region of interest" description="Disordered" evidence="2">
    <location>
        <begin position="396"/>
        <end position="425"/>
    </location>
</feature>
<dbReference type="PROSITE" id="PS50211">
    <property type="entry name" value="DENN"/>
    <property type="match status" value="1"/>
</dbReference>
<protein>
    <recommendedName>
        <fullName evidence="3">UDENN domain-containing protein</fullName>
    </recommendedName>
</protein>
<accession>M2R5B6</accession>
<comment type="similarity">
    <text evidence="1">Belongs to the DENND6 family.</text>
</comment>
<gene>
    <name evidence="4" type="ORF">CERSUDRAFT_98023</name>
</gene>
<evidence type="ECO:0000256" key="1">
    <source>
        <dbReference type="ARBA" id="ARBA00007159"/>
    </source>
</evidence>